<proteinExistence type="predicted"/>
<name>A0A9X1NE04_9ACTN</name>
<dbReference type="AlphaFoldDB" id="A0A9X1NE04"/>
<reference evidence="2" key="1">
    <citation type="submission" date="2021-11" db="EMBL/GenBank/DDBJ databases">
        <title>Streptomyces corallinus and Kineosporia corallina sp. nov., two new coral-derived marine actinobacteria.</title>
        <authorList>
            <person name="Buangrab K."/>
            <person name="Sutthacheep M."/>
            <person name="Yeemin T."/>
            <person name="Harunari E."/>
            <person name="Igarashi Y."/>
            <person name="Sripreechasak P."/>
            <person name="Kanchanasin P."/>
            <person name="Tanasupawat S."/>
            <person name="Phongsopitanun W."/>
        </authorList>
    </citation>
    <scope>NUCLEOTIDE SEQUENCE</scope>
    <source>
        <strain evidence="2">JCM 31032</strain>
    </source>
</reference>
<dbReference type="RefSeq" id="WP_231444244.1">
    <property type="nucleotide sequence ID" value="NZ_JAJOMB010000011.1"/>
</dbReference>
<dbReference type="EMBL" id="JAJOMB010000011">
    <property type="protein sequence ID" value="MCD5313237.1"/>
    <property type="molecule type" value="Genomic_DNA"/>
</dbReference>
<protein>
    <submittedName>
        <fullName evidence="2">Uncharacterized protein</fullName>
    </submittedName>
</protein>
<comment type="caution">
    <text evidence="2">The sequence shown here is derived from an EMBL/GenBank/DDBJ whole genome shotgun (WGS) entry which is preliminary data.</text>
</comment>
<gene>
    <name evidence="2" type="ORF">LR394_20225</name>
</gene>
<feature type="transmembrane region" description="Helical" evidence="1">
    <location>
        <begin position="12"/>
        <end position="30"/>
    </location>
</feature>
<keyword evidence="1" id="KW-0812">Transmembrane</keyword>
<keyword evidence="1" id="KW-1133">Transmembrane helix</keyword>
<organism evidence="2 3">
    <name type="scientific">Kineosporia babensis</name>
    <dbReference type="NCBI Taxonomy" id="499548"/>
    <lineage>
        <taxon>Bacteria</taxon>
        <taxon>Bacillati</taxon>
        <taxon>Actinomycetota</taxon>
        <taxon>Actinomycetes</taxon>
        <taxon>Kineosporiales</taxon>
        <taxon>Kineosporiaceae</taxon>
        <taxon>Kineosporia</taxon>
    </lineage>
</organism>
<dbReference type="Proteomes" id="UP001138997">
    <property type="component" value="Unassembled WGS sequence"/>
</dbReference>
<sequence length="190" mass="20434">MAVRRVRRRRLTAVVTVAMAMLLLGGYFWIGRAPRSLEGSIGAGTYGLHMNVNEVATWGGLDVRNTGSRPLVLDSLTLHQAEGAADGVKFLRMQVVATDKLGDGPRIGMSGNAGADVIPEGLRSPLDGYELPASSEVSVLIQYQALREGSFRYDTATFDYHEGSRTGQLTVVQALDVCVPADAECDLPRL</sequence>
<keyword evidence="1" id="KW-0472">Membrane</keyword>
<keyword evidence="3" id="KW-1185">Reference proteome</keyword>
<evidence type="ECO:0000256" key="1">
    <source>
        <dbReference type="SAM" id="Phobius"/>
    </source>
</evidence>
<evidence type="ECO:0000313" key="3">
    <source>
        <dbReference type="Proteomes" id="UP001138997"/>
    </source>
</evidence>
<evidence type="ECO:0000313" key="2">
    <source>
        <dbReference type="EMBL" id="MCD5313237.1"/>
    </source>
</evidence>
<accession>A0A9X1NE04</accession>